<dbReference type="PANTHER" id="PTHR30092:SF0">
    <property type="entry name" value="INNER MEMBRANE PROTEIN CRED"/>
    <property type="match status" value="1"/>
</dbReference>
<gene>
    <name evidence="2" type="ORF">KPL78_14695</name>
</gene>
<sequence length="437" mass="46775">MSDTMDLADTPQAAPDKPLIGPAGLKIAMICAIMAGLLIPQFLVSNLVAEREQRQEDARQEISLAWGRAQTVLGPLLAVPYRSPSLRSPDGWERGTLAIPASDLAMTATLAPERRRRGLFEAAVYTARIEISGRFGDIAEALPSEAELDWRGAFLVTAASDQRPSTEAPSLRWGDRTLTARGDGAAQCRGMDELRWPLDLDGPPVPGSSFSGTMELRGTGSLEFVPVAQRARFTAQSDWNTPSYVGAGLPLRATSDETGFRAEWAGGRAERAMRLPATFCAGTIGLPAAMGVALLEPVQTYRMIQRSAKYAALFVLLAMMVYWLFELTAGLHIHLVQYGLLGLSMVLFPLLLLAIAEPAGFGLAYAISTAMVMGQASLYTAAVTGRARLAVIFAGVLAALFGFLYVVLRLESLALLAGALVLFAMLSAVMVGTRRLG</sequence>
<keyword evidence="1" id="KW-0812">Transmembrane</keyword>
<dbReference type="RefSeq" id="WP_219763727.1">
    <property type="nucleotide sequence ID" value="NZ_JAHYBZ010000005.1"/>
</dbReference>
<evidence type="ECO:0000313" key="3">
    <source>
        <dbReference type="Proteomes" id="UP001196565"/>
    </source>
</evidence>
<feature type="transmembrane region" description="Helical" evidence="1">
    <location>
        <begin position="307"/>
        <end position="325"/>
    </location>
</feature>
<organism evidence="2 3">
    <name type="scientific">Roseomonas alba</name>
    <dbReference type="NCBI Taxonomy" id="2846776"/>
    <lineage>
        <taxon>Bacteria</taxon>
        <taxon>Pseudomonadati</taxon>
        <taxon>Pseudomonadota</taxon>
        <taxon>Alphaproteobacteria</taxon>
        <taxon>Acetobacterales</taxon>
        <taxon>Roseomonadaceae</taxon>
        <taxon>Roseomonas</taxon>
    </lineage>
</organism>
<evidence type="ECO:0000256" key="1">
    <source>
        <dbReference type="SAM" id="Phobius"/>
    </source>
</evidence>
<evidence type="ECO:0000313" key="2">
    <source>
        <dbReference type="EMBL" id="MBW6399107.1"/>
    </source>
</evidence>
<name>A0ABS7ABF8_9PROT</name>
<dbReference type="Pfam" id="PF06123">
    <property type="entry name" value="CreD"/>
    <property type="match status" value="1"/>
</dbReference>
<dbReference type="PANTHER" id="PTHR30092">
    <property type="entry name" value="INNER MEMBRANE PROTEIN CRED"/>
    <property type="match status" value="1"/>
</dbReference>
<feature type="transmembrane region" description="Helical" evidence="1">
    <location>
        <begin position="414"/>
        <end position="433"/>
    </location>
</feature>
<dbReference type="NCBIfam" id="NF008712">
    <property type="entry name" value="PRK11715.1-1"/>
    <property type="match status" value="1"/>
</dbReference>
<keyword evidence="3" id="KW-1185">Reference proteome</keyword>
<dbReference type="Proteomes" id="UP001196565">
    <property type="component" value="Unassembled WGS sequence"/>
</dbReference>
<dbReference type="EMBL" id="JAHYBZ010000005">
    <property type="protein sequence ID" value="MBW6399107.1"/>
    <property type="molecule type" value="Genomic_DNA"/>
</dbReference>
<feature type="transmembrane region" description="Helical" evidence="1">
    <location>
        <begin position="389"/>
        <end position="408"/>
    </location>
</feature>
<feature type="transmembrane region" description="Helical" evidence="1">
    <location>
        <begin position="27"/>
        <end position="49"/>
    </location>
</feature>
<protein>
    <submittedName>
        <fullName evidence="2">Cell envelope integrity protein CreD</fullName>
    </submittedName>
</protein>
<dbReference type="InterPro" id="IPR010364">
    <property type="entry name" value="Uncharacterised_IM_CreD"/>
</dbReference>
<reference evidence="2 3" key="1">
    <citation type="submission" date="2021-07" db="EMBL/GenBank/DDBJ databases">
        <authorList>
            <person name="So Y."/>
        </authorList>
    </citation>
    <scope>NUCLEOTIDE SEQUENCE [LARGE SCALE GENOMIC DNA]</scope>
    <source>
        <strain evidence="2 3">HJA6</strain>
    </source>
</reference>
<accession>A0ABS7ABF8</accession>
<proteinExistence type="predicted"/>
<comment type="caution">
    <text evidence="2">The sequence shown here is derived from an EMBL/GenBank/DDBJ whole genome shotgun (WGS) entry which is preliminary data.</text>
</comment>
<keyword evidence="1" id="KW-1133">Transmembrane helix</keyword>
<dbReference type="PIRSF" id="PIRSF004548">
    <property type="entry name" value="CreD"/>
    <property type="match status" value="1"/>
</dbReference>
<keyword evidence="1" id="KW-0472">Membrane</keyword>